<gene>
    <name evidence="6" type="ORF">GCM10010345_79550</name>
</gene>
<dbReference type="PANTHER" id="PTHR30055">
    <property type="entry name" value="HTH-TYPE TRANSCRIPTIONAL REGULATOR RUTR"/>
    <property type="match status" value="1"/>
</dbReference>
<keyword evidence="1" id="KW-0805">Transcription regulation</keyword>
<dbReference type="InterPro" id="IPR050109">
    <property type="entry name" value="HTH-type_TetR-like_transc_reg"/>
</dbReference>
<evidence type="ECO:0000313" key="6">
    <source>
        <dbReference type="EMBL" id="GHA63453.1"/>
    </source>
</evidence>
<keyword evidence="7" id="KW-1185">Reference proteome</keyword>
<protein>
    <submittedName>
        <fullName evidence="6">TetR family transcriptional regulator</fullName>
    </submittedName>
</protein>
<feature type="region of interest" description="Disordered" evidence="4">
    <location>
        <begin position="188"/>
        <end position="220"/>
    </location>
</feature>
<sequence>MVNDTAHRTVPRAGRGAGTREAIMAAAERLYAEHGLSGVSNRQIGEAAGQSNTTVVSYHFGSKTALVRAIMTKHGTLVDSIRRRHVADVGESDDIRDWARCLVHPVTEHLDTLGVPSWQARFAVQVLTDPLMRALVTDESLTRDSLRQTLRGLGRCLELLVTAEVRRERADMARHLITHTCAERERALAEGTAEPGGSWQRTCGGAGGRAGGTAHRTIHP</sequence>
<dbReference type="InterPro" id="IPR001647">
    <property type="entry name" value="HTH_TetR"/>
</dbReference>
<accession>A0ABQ3D8G5</accession>
<organism evidence="6 7">
    <name type="scientific">Streptomyces canarius</name>
    <dbReference type="NCBI Taxonomy" id="285453"/>
    <lineage>
        <taxon>Bacteria</taxon>
        <taxon>Bacillati</taxon>
        <taxon>Actinomycetota</taxon>
        <taxon>Actinomycetes</taxon>
        <taxon>Kitasatosporales</taxon>
        <taxon>Streptomycetaceae</taxon>
        <taxon>Streptomyces</taxon>
    </lineage>
</organism>
<proteinExistence type="predicted"/>
<dbReference type="EMBL" id="BMVN01000049">
    <property type="protein sequence ID" value="GHA63453.1"/>
    <property type="molecule type" value="Genomic_DNA"/>
</dbReference>
<evidence type="ECO:0000313" key="7">
    <source>
        <dbReference type="Proteomes" id="UP000653644"/>
    </source>
</evidence>
<dbReference type="PANTHER" id="PTHR30055:SF234">
    <property type="entry name" value="HTH-TYPE TRANSCRIPTIONAL REGULATOR BETI"/>
    <property type="match status" value="1"/>
</dbReference>
<dbReference type="Pfam" id="PF00440">
    <property type="entry name" value="TetR_N"/>
    <property type="match status" value="1"/>
</dbReference>
<reference evidence="7" key="1">
    <citation type="journal article" date="2019" name="Int. J. Syst. Evol. Microbiol.">
        <title>The Global Catalogue of Microorganisms (GCM) 10K type strain sequencing project: providing services to taxonomists for standard genome sequencing and annotation.</title>
        <authorList>
            <consortium name="The Broad Institute Genomics Platform"/>
            <consortium name="The Broad Institute Genome Sequencing Center for Infectious Disease"/>
            <person name="Wu L."/>
            <person name="Ma J."/>
        </authorList>
    </citation>
    <scope>NUCLEOTIDE SEQUENCE [LARGE SCALE GENOMIC DNA]</scope>
    <source>
        <strain evidence="7">JCM 4733</strain>
    </source>
</reference>
<comment type="caution">
    <text evidence="6">The sequence shown here is derived from an EMBL/GenBank/DDBJ whole genome shotgun (WGS) entry which is preliminary data.</text>
</comment>
<dbReference type="SUPFAM" id="SSF46689">
    <property type="entry name" value="Homeodomain-like"/>
    <property type="match status" value="1"/>
</dbReference>
<feature type="domain" description="HTH tetR-type" evidence="5">
    <location>
        <begin position="23"/>
        <end position="70"/>
    </location>
</feature>
<evidence type="ECO:0000256" key="1">
    <source>
        <dbReference type="ARBA" id="ARBA00023015"/>
    </source>
</evidence>
<evidence type="ECO:0000259" key="5">
    <source>
        <dbReference type="Pfam" id="PF00440"/>
    </source>
</evidence>
<evidence type="ECO:0000256" key="2">
    <source>
        <dbReference type="ARBA" id="ARBA00023125"/>
    </source>
</evidence>
<dbReference type="Gene3D" id="1.10.357.10">
    <property type="entry name" value="Tetracycline Repressor, domain 2"/>
    <property type="match status" value="1"/>
</dbReference>
<keyword evidence="3" id="KW-0804">Transcription</keyword>
<evidence type="ECO:0000256" key="4">
    <source>
        <dbReference type="SAM" id="MobiDB-lite"/>
    </source>
</evidence>
<dbReference type="InterPro" id="IPR009057">
    <property type="entry name" value="Homeodomain-like_sf"/>
</dbReference>
<dbReference type="Proteomes" id="UP000653644">
    <property type="component" value="Unassembled WGS sequence"/>
</dbReference>
<keyword evidence="2" id="KW-0238">DNA-binding</keyword>
<name>A0ABQ3D8G5_9ACTN</name>
<dbReference type="RefSeq" id="WP_306433514.1">
    <property type="nucleotide sequence ID" value="NZ_BMVN01000049.1"/>
</dbReference>
<evidence type="ECO:0000256" key="3">
    <source>
        <dbReference type="ARBA" id="ARBA00023163"/>
    </source>
</evidence>